<evidence type="ECO:0000313" key="3">
    <source>
        <dbReference type="Proteomes" id="UP000823388"/>
    </source>
</evidence>
<protein>
    <submittedName>
        <fullName evidence="2">Uncharacterized protein</fullName>
    </submittedName>
</protein>
<evidence type="ECO:0000313" key="2">
    <source>
        <dbReference type="EMBL" id="KAG2592133.1"/>
    </source>
</evidence>
<name>A0A8T0S5U5_PANVG</name>
<dbReference type="AlphaFoldDB" id="A0A8T0S5U5"/>
<proteinExistence type="predicted"/>
<feature type="region of interest" description="Disordered" evidence="1">
    <location>
        <begin position="63"/>
        <end position="129"/>
    </location>
</feature>
<organism evidence="2 3">
    <name type="scientific">Panicum virgatum</name>
    <name type="common">Blackwell switchgrass</name>
    <dbReference type="NCBI Taxonomy" id="38727"/>
    <lineage>
        <taxon>Eukaryota</taxon>
        <taxon>Viridiplantae</taxon>
        <taxon>Streptophyta</taxon>
        <taxon>Embryophyta</taxon>
        <taxon>Tracheophyta</taxon>
        <taxon>Spermatophyta</taxon>
        <taxon>Magnoliopsida</taxon>
        <taxon>Liliopsida</taxon>
        <taxon>Poales</taxon>
        <taxon>Poaceae</taxon>
        <taxon>PACMAD clade</taxon>
        <taxon>Panicoideae</taxon>
        <taxon>Panicodae</taxon>
        <taxon>Paniceae</taxon>
        <taxon>Panicinae</taxon>
        <taxon>Panicum</taxon>
        <taxon>Panicum sect. Hiantes</taxon>
    </lineage>
</organism>
<feature type="compositionally biased region" description="Polar residues" evidence="1">
    <location>
        <begin position="1"/>
        <end position="10"/>
    </location>
</feature>
<reference evidence="2" key="1">
    <citation type="submission" date="2020-05" db="EMBL/GenBank/DDBJ databases">
        <title>WGS assembly of Panicum virgatum.</title>
        <authorList>
            <person name="Lovell J.T."/>
            <person name="Jenkins J."/>
            <person name="Shu S."/>
            <person name="Juenger T.E."/>
            <person name="Schmutz J."/>
        </authorList>
    </citation>
    <scope>NUCLEOTIDE SEQUENCE</scope>
    <source>
        <strain evidence="2">AP13</strain>
    </source>
</reference>
<sequence length="322" mass="34775">MSQGPSNQLPSGYATPLGCDTRLREDRKGPPQPQRRVREGGRICSSWLPVLLRTHDPSLRFHGVHRKKAATPPWTTKPEKGSACGASARTRSPAAPPVRATPSAPRAATPPPSPPRHRVAKPIQPRPAHKYSPRHFSFPRLVTSHPTTPGGPTHHPKTSRNPVPFRRLCLLITYATPPGRSVSFSSVADAAACAIRGCRRCRRAARRGRGCGRRECLRRPPRRRGRARPSRTTTACARPRRTGGRSGAGGTASATSGGAGGSSRGRAPAPLRVPEPGRRCMRGWRLRDAVTVSVGRPCYKLCMWQLISLSASHGAFLCSSAL</sequence>
<feature type="compositionally biased region" description="Basic residues" evidence="1">
    <location>
        <begin position="219"/>
        <end position="229"/>
    </location>
</feature>
<feature type="region of interest" description="Disordered" evidence="1">
    <location>
        <begin position="210"/>
        <end position="274"/>
    </location>
</feature>
<gene>
    <name evidence="2" type="ORF">PVAP13_5NG528786</name>
</gene>
<evidence type="ECO:0000256" key="1">
    <source>
        <dbReference type="SAM" id="MobiDB-lite"/>
    </source>
</evidence>
<dbReference type="Proteomes" id="UP000823388">
    <property type="component" value="Chromosome 5N"/>
</dbReference>
<accession>A0A8T0S5U5</accession>
<feature type="compositionally biased region" description="Low complexity" evidence="1">
    <location>
        <begin position="86"/>
        <end position="107"/>
    </location>
</feature>
<keyword evidence="3" id="KW-1185">Reference proteome</keyword>
<feature type="region of interest" description="Disordered" evidence="1">
    <location>
        <begin position="1"/>
        <end position="43"/>
    </location>
</feature>
<comment type="caution">
    <text evidence="2">The sequence shown here is derived from an EMBL/GenBank/DDBJ whole genome shotgun (WGS) entry which is preliminary data.</text>
</comment>
<dbReference type="EMBL" id="CM029046">
    <property type="protein sequence ID" value="KAG2592133.1"/>
    <property type="molecule type" value="Genomic_DNA"/>
</dbReference>